<sequence length="182" mass="18614">MTGGRMAAAVCVLAPLLTAAQSAGGDSPAPWGLLGLLGLVGLAGQLRVRRRRRVVADPFDAYPVMRGTSAQDAVTPPHGISGVANPVRPAHSAAVAPVIPAQSRSEQQHSGPWPAPAGPRPEVAPGPVPTVAGPSTNPDGSIRLAPAPPLHARRLTEPNLDISGTPGGPGAAEPRWPQRDYY</sequence>
<evidence type="ECO:0000256" key="2">
    <source>
        <dbReference type="SAM" id="Phobius"/>
    </source>
</evidence>
<gene>
    <name evidence="4" type="ORF">B1813_05795</name>
</gene>
<keyword evidence="2" id="KW-0472">Membrane</keyword>
<proteinExistence type="predicted"/>
<feature type="signal peptide" evidence="3">
    <location>
        <begin position="1"/>
        <end position="22"/>
    </location>
</feature>
<reference evidence="4 5" key="1">
    <citation type="submission" date="2017-02" db="EMBL/GenBank/DDBJ databases">
        <title>Draft genome of Saccharomonospora sp. 154.</title>
        <authorList>
            <person name="Alonso-Carmona G.S."/>
            <person name="De La Haba R."/>
            <person name="Vera-Gargallo B."/>
            <person name="Sandoval-Trujillo A.H."/>
            <person name="Ramirez-Duran N."/>
            <person name="Ventosa A."/>
        </authorList>
    </citation>
    <scope>NUCLEOTIDE SEQUENCE [LARGE SCALE GENOMIC DNA]</scope>
    <source>
        <strain evidence="4 5">LRS4.154</strain>
    </source>
</reference>
<accession>A0A1V9AAG4</accession>
<name>A0A1V9AAG4_SACPI</name>
<feature type="chain" id="PRO_5039070824" evidence="3">
    <location>
        <begin position="23"/>
        <end position="182"/>
    </location>
</feature>
<evidence type="ECO:0000313" key="4">
    <source>
        <dbReference type="EMBL" id="OQO94016.1"/>
    </source>
</evidence>
<keyword evidence="2" id="KW-0812">Transmembrane</keyword>
<feature type="transmembrane region" description="Helical" evidence="2">
    <location>
        <begin position="32"/>
        <end position="48"/>
    </location>
</feature>
<dbReference type="AlphaFoldDB" id="A0A1V9AAG4"/>
<comment type="caution">
    <text evidence="4">The sequence shown here is derived from an EMBL/GenBank/DDBJ whole genome shotgun (WGS) entry which is preliminary data.</text>
</comment>
<dbReference type="NCBIfam" id="TIGR03901">
    <property type="entry name" value="MYXO-CTERM"/>
    <property type="match status" value="1"/>
</dbReference>
<keyword evidence="2" id="KW-1133">Transmembrane helix</keyword>
<dbReference type="EMBL" id="MWIH01000003">
    <property type="protein sequence ID" value="OQO94016.1"/>
    <property type="molecule type" value="Genomic_DNA"/>
</dbReference>
<feature type="compositionally biased region" description="Pro residues" evidence="1">
    <location>
        <begin position="113"/>
        <end position="128"/>
    </location>
</feature>
<protein>
    <submittedName>
        <fullName evidence="4">Uncharacterized protein</fullName>
    </submittedName>
</protein>
<dbReference type="Proteomes" id="UP000192591">
    <property type="component" value="Unassembled WGS sequence"/>
</dbReference>
<organism evidence="4 5">
    <name type="scientific">Saccharomonospora piscinae</name>
    <dbReference type="NCBI Taxonomy" id="687388"/>
    <lineage>
        <taxon>Bacteria</taxon>
        <taxon>Bacillati</taxon>
        <taxon>Actinomycetota</taxon>
        <taxon>Actinomycetes</taxon>
        <taxon>Pseudonocardiales</taxon>
        <taxon>Pseudonocardiaceae</taxon>
        <taxon>Saccharomonospora</taxon>
    </lineage>
</organism>
<keyword evidence="3" id="KW-0732">Signal</keyword>
<dbReference type="InterPro" id="IPR024038">
    <property type="entry name" value="MYXO-CTERM"/>
</dbReference>
<evidence type="ECO:0000256" key="1">
    <source>
        <dbReference type="SAM" id="MobiDB-lite"/>
    </source>
</evidence>
<feature type="region of interest" description="Disordered" evidence="1">
    <location>
        <begin position="100"/>
        <end position="182"/>
    </location>
</feature>
<keyword evidence="5" id="KW-1185">Reference proteome</keyword>
<evidence type="ECO:0000256" key="3">
    <source>
        <dbReference type="SAM" id="SignalP"/>
    </source>
</evidence>
<evidence type="ECO:0000313" key="5">
    <source>
        <dbReference type="Proteomes" id="UP000192591"/>
    </source>
</evidence>